<organism evidence="2 3">
    <name type="scientific">Rhodococcoides kyotonense</name>
    <dbReference type="NCBI Taxonomy" id="398843"/>
    <lineage>
        <taxon>Bacteria</taxon>
        <taxon>Bacillati</taxon>
        <taxon>Actinomycetota</taxon>
        <taxon>Actinomycetes</taxon>
        <taxon>Mycobacteriales</taxon>
        <taxon>Nocardiaceae</taxon>
        <taxon>Rhodococcoides</taxon>
    </lineage>
</organism>
<name>A0A177YE20_9NOCA</name>
<evidence type="ECO:0000256" key="1">
    <source>
        <dbReference type="SAM" id="Phobius"/>
    </source>
</evidence>
<proteinExistence type="predicted"/>
<gene>
    <name evidence="2" type="ORF">A3K89_21925</name>
</gene>
<comment type="caution">
    <text evidence="2">The sequence shown here is derived from an EMBL/GenBank/DDBJ whole genome shotgun (WGS) entry which is preliminary data.</text>
</comment>
<evidence type="ECO:0000313" key="2">
    <source>
        <dbReference type="EMBL" id="OAK53784.1"/>
    </source>
</evidence>
<reference evidence="2 3" key="1">
    <citation type="submission" date="2016-03" db="EMBL/GenBank/DDBJ databases">
        <title>Genome sequence of Rhodococcus kyotonensis KB10.</title>
        <authorList>
            <person name="Jeong H."/>
            <person name="Hong C.E."/>
            <person name="Jo S.H."/>
            <person name="Park J.M."/>
        </authorList>
    </citation>
    <scope>NUCLEOTIDE SEQUENCE [LARGE SCALE GENOMIC DNA]</scope>
    <source>
        <strain evidence="2 3">KB10</strain>
    </source>
</reference>
<accession>A0A177YE20</accession>
<keyword evidence="1" id="KW-1133">Transmembrane helix</keyword>
<dbReference type="AlphaFoldDB" id="A0A177YE20"/>
<dbReference type="Pfam" id="PF11271">
    <property type="entry name" value="PorA"/>
    <property type="match status" value="1"/>
</dbReference>
<evidence type="ECO:0000313" key="3">
    <source>
        <dbReference type="Proteomes" id="UP000077519"/>
    </source>
</evidence>
<evidence type="ECO:0008006" key="4">
    <source>
        <dbReference type="Google" id="ProtNLM"/>
    </source>
</evidence>
<dbReference type="InterPro" id="IPR021424">
    <property type="entry name" value="PorA"/>
</dbReference>
<sequence>MAFYMAPKLVKTPLDVDSSTVATGVATLLDTEALVGGVLKVDHDVPIRVLQKVTVEEPSNSDKITMQSAVMLQREDRAGPQATVNATVDRFTANRRTAIPFDDPVGSIQKYTDQPADEVSHDGLQLKFPFDVEPQSYPYFDTTARRSQAINFAGEATFHDLDVYRFTQDIAPLDTGGKLSLPAAYWGIDGTEEILMHRFYTARRELLVEPRSGAIVFGKQYVKQYYGRTADDPAAVTIVEMSPQLDTATVDDQVQRAVDSKRLIDLVEVYAPAALGITGLAALALGIGAARARRHRAHILTVAMKDRDLETDHAARDRSEAARECVLNDHQEPR</sequence>
<keyword evidence="1" id="KW-0472">Membrane</keyword>
<dbReference type="EMBL" id="LVHI01000015">
    <property type="protein sequence ID" value="OAK53784.1"/>
    <property type="molecule type" value="Genomic_DNA"/>
</dbReference>
<keyword evidence="1" id="KW-0812">Transmembrane</keyword>
<protein>
    <recommendedName>
        <fullName evidence="4">DUF3068 domain-containing protein</fullName>
    </recommendedName>
</protein>
<keyword evidence="3" id="KW-1185">Reference proteome</keyword>
<dbReference type="Proteomes" id="UP000077519">
    <property type="component" value="Unassembled WGS sequence"/>
</dbReference>
<feature type="transmembrane region" description="Helical" evidence="1">
    <location>
        <begin position="269"/>
        <end position="290"/>
    </location>
</feature>